<comment type="caution">
    <text evidence="1">The sequence shown here is derived from an EMBL/GenBank/DDBJ whole genome shotgun (WGS) entry which is preliminary data.</text>
</comment>
<name>A0ACB8A9G7_9AGAM</name>
<dbReference type="Proteomes" id="UP000790377">
    <property type="component" value="Unassembled WGS sequence"/>
</dbReference>
<organism evidence="1 2">
    <name type="scientific">Hygrophoropsis aurantiaca</name>
    <dbReference type="NCBI Taxonomy" id="72124"/>
    <lineage>
        <taxon>Eukaryota</taxon>
        <taxon>Fungi</taxon>
        <taxon>Dikarya</taxon>
        <taxon>Basidiomycota</taxon>
        <taxon>Agaricomycotina</taxon>
        <taxon>Agaricomycetes</taxon>
        <taxon>Agaricomycetidae</taxon>
        <taxon>Boletales</taxon>
        <taxon>Coniophorineae</taxon>
        <taxon>Hygrophoropsidaceae</taxon>
        <taxon>Hygrophoropsis</taxon>
    </lineage>
</organism>
<gene>
    <name evidence="1" type="ORF">BJ138DRAFT_1066544</name>
</gene>
<dbReference type="EMBL" id="MU267744">
    <property type="protein sequence ID" value="KAH7909743.1"/>
    <property type="molecule type" value="Genomic_DNA"/>
</dbReference>
<proteinExistence type="predicted"/>
<reference evidence="1" key="1">
    <citation type="journal article" date="2021" name="New Phytol.">
        <title>Evolutionary innovations through gain and loss of genes in the ectomycorrhizal Boletales.</title>
        <authorList>
            <person name="Wu G."/>
            <person name="Miyauchi S."/>
            <person name="Morin E."/>
            <person name="Kuo A."/>
            <person name="Drula E."/>
            <person name="Varga T."/>
            <person name="Kohler A."/>
            <person name="Feng B."/>
            <person name="Cao Y."/>
            <person name="Lipzen A."/>
            <person name="Daum C."/>
            <person name="Hundley H."/>
            <person name="Pangilinan J."/>
            <person name="Johnson J."/>
            <person name="Barry K."/>
            <person name="LaButti K."/>
            <person name="Ng V."/>
            <person name="Ahrendt S."/>
            <person name="Min B."/>
            <person name="Choi I.G."/>
            <person name="Park H."/>
            <person name="Plett J.M."/>
            <person name="Magnuson J."/>
            <person name="Spatafora J.W."/>
            <person name="Nagy L.G."/>
            <person name="Henrissat B."/>
            <person name="Grigoriev I.V."/>
            <person name="Yang Z.L."/>
            <person name="Xu J."/>
            <person name="Martin F.M."/>
        </authorList>
    </citation>
    <scope>NUCLEOTIDE SEQUENCE</scope>
    <source>
        <strain evidence="1">ATCC 28755</strain>
    </source>
</reference>
<protein>
    <submittedName>
        <fullName evidence="1">Vacuolar membrane protein-domain-containing protein</fullName>
    </submittedName>
</protein>
<evidence type="ECO:0000313" key="2">
    <source>
        <dbReference type="Proteomes" id="UP000790377"/>
    </source>
</evidence>
<sequence length="441" mass="48540">MLHLARINIHLQWRQRVIEDGFDDFPLDRRSCRLLGPTALIVQALMGVLVILSLVYKRHREPQKRPWRIWLFDVSKQIVGQMFVHGMNVLISNLGSHHSSGNACTYYFLNVLIDTTLGVALIYLFLHAASFILTTKLHLKGFRSGQYGTPPSIGFWSRQAAIYVMALTTMKLLVVALFAAWPDISKVGDWLLSWTSIGKGDAFQVIFVMGLFPIIMNILQFWLIDSIVKASAGSDTLPTSSPRHSDAQDREPLFQSNDDDDDASPLARDIESQNHPSCSRAQSGDDLKTAVGSEDSKSVISGVTTPLTFSDRSNALTAHDYPPGSAGSSLSHASSSSSSLSSRHKYKRSPPPPLQFHLPLAPAINSPDPSHASLRPSQSQYSSVVSAPTIGSDSDQDSSWDGDDWAERVGEEEWTGRRQEQKKGALSQAWNSPAVQRVGSS</sequence>
<evidence type="ECO:0000313" key="1">
    <source>
        <dbReference type="EMBL" id="KAH7909743.1"/>
    </source>
</evidence>
<keyword evidence="2" id="KW-1185">Reference proteome</keyword>
<accession>A0ACB8A9G7</accession>